<comment type="catalytic activity">
    <reaction evidence="4 5">
        <text>L-cysteine + L-glutamate + ATP = gamma-L-glutamyl-L-cysteine + ADP + phosphate + H(+)</text>
        <dbReference type="Rhea" id="RHEA:13285"/>
        <dbReference type="ChEBI" id="CHEBI:15378"/>
        <dbReference type="ChEBI" id="CHEBI:29985"/>
        <dbReference type="ChEBI" id="CHEBI:30616"/>
        <dbReference type="ChEBI" id="CHEBI:35235"/>
        <dbReference type="ChEBI" id="CHEBI:43474"/>
        <dbReference type="ChEBI" id="CHEBI:58173"/>
        <dbReference type="ChEBI" id="CHEBI:456216"/>
        <dbReference type="EC" id="6.3.2.2"/>
    </reaction>
</comment>
<keyword evidence="1 5" id="KW-0436">Ligase</keyword>
<protein>
    <recommendedName>
        <fullName evidence="5">Glutamate--cysteine ligase</fullName>
        <ecNumber evidence="5">6.3.2.2</ecNumber>
    </recommendedName>
</protein>
<accession>A0AA46AJ95</accession>
<comment type="caution">
    <text evidence="6">The sequence shown here is derived from an EMBL/GenBank/DDBJ whole genome shotgun (WGS) entry which is preliminary data.</text>
</comment>
<dbReference type="EC" id="6.3.2.2" evidence="5"/>
<dbReference type="AlphaFoldDB" id="A0AA46AJ95"/>
<dbReference type="InterPro" id="IPR006336">
    <property type="entry name" value="GCS2"/>
</dbReference>
<evidence type="ECO:0000256" key="5">
    <source>
        <dbReference type="PIRNR" id="PIRNR017901"/>
    </source>
</evidence>
<dbReference type="PIRSF" id="PIRSF017901">
    <property type="entry name" value="GCL"/>
    <property type="match status" value="1"/>
</dbReference>
<keyword evidence="2 5" id="KW-0547">Nucleotide-binding</keyword>
<dbReference type="RefSeq" id="WP_283409534.1">
    <property type="nucleotide sequence ID" value="NZ_FXUF01000008.1"/>
</dbReference>
<comment type="similarity">
    <text evidence="5">Belongs to the glutamate--cysteine ligase type 2 family. EgtA subfamily.</text>
</comment>
<dbReference type="Proteomes" id="UP001158066">
    <property type="component" value="Unassembled WGS sequence"/>
</dbReference>
<reference evidence="6" key="1">
    <citation type="submission" date="2017-05" db="EMBL/GenBank/DDBJ databases">
        <authorList>
            <person name="Varghese N."/>
            <person name="Submissions S."/>
        </authorList>
    </citation>
    <scope>NUCLEOTIDE SEQUENCE</scope>
    <source>
        <strain evidence="6">Su22</strain>
    </source>
</reference>
<dbReference type="Gene3D" id="3.30.590.20">
    <property type="match status" value="1"/>
</dbReference>
<gene>
    <name evidence="6" type="ORF">SAMN06296020_10843</name>
</gene>
<evidence type="ECO:0000313" key="7">
    <source>
        <dbReference type="Proteomes" id="UP001158066"/>
    </source>
</evidence>
<evidence type="ECO:0000256" key="4">
    <source>
        <dbReference type="ARBA" id="ARBA00048819"/>
    </source>
</evidence>
<keyword evidence="7" id="KW-1185">Reference proteome</keyword>
<name>A0AA46AJ95_9CLOT</name>
<sequence>MEIKNNHQQDRIVALLRQGETAAADLRIGMEMEHVVVDAQTLESVNYYQEKGIEAILKQLIPKGYDPIYEDEHVVGLRHPEYVITLEPGGQLEISIDPSDELEVIYRRYWTFLHHLIPVLETQGQWLLAVGYHPRTSIHDIPFNPKKRYRYMSEYFQQTGRYAHYMMKGTASLQVIVDYIDQTDFIEKFRVAHFLMPFLALLTDNAPYFEGEPAQQVSMRTAIWDETDPARCGLIPGVMDTEFGYQAYADYILRTPPILVQQGHTYRGTGDMPAAALEGLENFTDEEADHLLSMVFPDVRVRRYIEIRMADSLPLPLSFGFAALVKNLFYREASLHYLYHLSQGMSDARLNQLRHDMQHQGYQARFGGTTCQQMLLTLLDLAKQEATARELAWLGHLENLVVNQETPAAYSRRRVAEDGWQGLEWCAAHQWTEEETM</sequence>
<evidence type="ECO:0000256" key="1">
    <source>
        <dbReference type="ARBA" id="ARBA00022598"/>
    </source>
</evidence>
<organism evidence="6 7">
    <name type="scientific">Anoxynatronum buryatiense</name>
    <dbReference type="NCBI Taxonomy" id="489973"/>
    <lineage>
        <taxon>Bacteria</taxon>
        <taxon>Bacillati</taxon>
        <taxon>Bacillota</taxon>
        <taxon>Clostridia</taxon>
        <taxon>Eubacteriales</taxon>
        <taxon>Clostridiaceae</taxon>
        <taxon>Anoxynatronum</taxon>
    </lineage>
</organism>
<evidence type="ECO:0000313" key="6">
    <source>
        <dbReference type="EMBL" id="SMP60077.1"/>
    </source>
</evidence>
<dbReference type="InterPro" id="IPR035434">
    <property type="entry name" value="GCL_bact_plant"/>
</dbReference>
<evidence type="ECO:0000256" key="3">
    <source>
        <dbReference type="ARBA" id="ARBA00022840"/>
    </source>
</evidence>
<dbReference type="GO" id="GO:0004357">
    <property type="term" value="F:glutamate-cysteine ligase activity"/>
    <property type="evidence" value="ECO:0007669"/>
    <property type="project" value="UniProtKB-UniRule"/>
</dbReference>
<dbReference type="InterPro" id="IPR014746">
    <property type="entry name" value="Gln_synth/guanido_kin_cat_dom"/>
</dbReference>
<dbReference type="Pfam" id="PF04107">
    <property type="entry name" value="GCS2"/>
    <property type="match status" value="1"/>
</dbReference>
<dbReference type="GO" id="GO:0006750">
    <property type="term" value="P:glutathione biosynthetic process"/>
    <property type="evidence" value="ECO:0007669"/>
    <property type="project" value="UniProtKB-UniRule"/>
</dbReference>
<dbReference type="SUPFAM" id="SSF55931">
    <property type="entry name" value="Glutamine synthetase/guanido kinase"/>
    <property type="match status" value="1"/>
</dbReference>
<comment type="function">
    <text evidence="5">Catalyzes the synthesis of gamma-glutamylcysteine (gamma-GC).</text>
</comment>
<dbReference type="EMBL" id="FXUF01000008">
    <property type="protein sequence ID" value="SMP60077.1"/>
    <property type="molecule type" value="Genomic_DNA"/>
</dbReference>
<dbReference type="GO" id="GO:0005524">
    <property type="term" value="F:ATP binding"/>
    <property type="evidence" value="ECO:0007669"/>
    <property type="project" value="UniProtKB-UniRule"/>
</dbReference>
<dbReference type="PANTHER" id="PTHR34378">
    <property type="entry name" value="GLUTAMATE--CYSTEINE LIGASE, CHLOROPLASTIC"/>
    <property type="match status" value="1"/>
</dbReference>
<dbReference type="PANTHER" id="PTHR34378:SF1">
    <property type="entry name" value="GLUTAMATE--CYSTEINE LIGASE, CHLOROPLASTIC"/>
    <property type="match status" value="1"/>
</dbReference>
<keyword evidence="3 5" id="KW-0067">ATP-binding</keyword>
<evidence type="ECO:0000256" key="2">
    <source>
        <dbReference type="ARBA" id="ARBA00022741"/>
    </source>
</evidence>
<proteinExistence type="inferred from homology"/>